<protein>
    <submittedName>
        <fullName evidence="1">Uncharacterized protein</fullName>
    </submittedName>
</protein>
<dbReference type="EMBL" id="VUAA01000061">
    <property type="protein sequence ID" value="KAA1252524.1"/>
    <property type="molecule type" value="Genomic_DNA"/>
</dbReference>
<organism evidence="1 2">
    <name type="scientific">Vibrio cholerae</name>
    <dbReference type="NCBI Taxonomy" id="666"/>
    <lineage>
        <taxon>Bacteria</taxon>
        <taxon>Pseudomonadati</taxon>
        <taxon>Pseudomonadota</taxon>
        <taxon>Gammaproteobacteria</taxon>
        <taxon>Vibrionales</taxon>
        <taxon>Vibrionaceae</taxon>
        <taxon>Vibrio</taxon>
    </lineage>
</organism>
<reference evidence="1 2" key="1">
    <citation type="submission" date="2019-09" db="EMBL/GenBank/DDBJ databases">
        <authorList>
            <person name="Kritzky A."/>
            <person name="Schelkanova E.Y."/>
            <person name="Alkhova Z.V."/>
            <person name="Smirnova N.I."/>
        </authorList>
    </citation>
    <scope>NUCLEOTIDE SEQUENCE [LARGE SCALE GENOMIC DNA]</scope>
    <source>
        <strain evidence="1 2">M1526</strain>
    </source>
</reference>
<accession>A0A5Q6PCD0</accession>
<name>A0A5Q6PCD0_VIBCL</name>
<evidence type="ECO:0000313" key="2">
    <source>
        <dbReference type="Proteomes" id="UP000323225"/>
    </source>
</evidence>
<dbReference type="RefSeq" id="WP_149609270.1">
    <property type="nucleotide sequence ID" value="NZ_VTZY01000050.1"/>
</dbReference>
<dbReference type="AlphaFoldDB" id="A0A5Q6PCD0"/>
<evidence type="ECO:0000313" key="1">
    <source>
        <dbReference type="EMBL" id="KAA1252524.1"/>
    </source>
</evidence>
<comment type="caution">
    <text evidence="1">The sequence shown here is derived from an EMBL/GenBank/DDBJ whole genome shotgun (WGS) entry which is preliminary data.</text>
</comment>
<gene>
    <name evidence="1" type="ORF">F0M16_22410</name>
</gene>
<proteinExistence type="predicted"/>
<sequence>MKKRNSTFCGGEPTWANACVGNNGSPSYVEYAIGFSKAANLIIDQVLSSRDFHLSVDDMVYPVCFNMRHSVELRLKGAIEDLKIIAEWKDIQLKFDLAGSHDIGNIWSFFKEESENIDQRYKVINDRIQPTILDIADVDSTGQTFRYPIDNESQKHLTDVALINFIVLKDKFGTLEKELDNLLYLTEFLIEEYSLGSFTKKLSRHQLFLLADELPTLSSWKRDEFKETKLVIREKFSLTSNDLTKAIDLIKSNYELSFKIDNRLPLRGVDEYILIWFLDFWMQLNPEILIRNDKGLFEVDTDNIFESLKRDAEIKKKFWANLCGYLTAETLAGLKALFYFARDKKFSETYVRTYERELEESTVYLKGGIDSLWESFMHLADKTNFFDNLVMSLFFLNYDDLALELMDIYGTTNAFHWLEKAKSRELFRLPAIAGYNCKI</sequence>
<dbReference type="Proteomes" id="UP000323225">
    <property type="component" value="Unassembled WGS sequence"/>
</dbReference>